<keyword evidence="3" id="KW-0804">Transcription</keyword>
<dbReference type="InterPro" id="IPR029016">
    <property type="entry name" value="GAF-like_dom_sf"/>
</dbReference>
<proteinExistence type="predicted"/>
<dbReference type="PANTHER" id="PTHR30136">
    <property type="entry name" value="HELIX-TURN-HELIX TRANSCRIPTIONAL REGULATOR, ICLR FAMILY"/>
    <property type="match status" value="1"/>
</dbReference>
<feature type="domain" description="IclR-ED" evidence="5">
    <location>
        <begin position="84"/>
        <end position="270"/>
    </location>
</feature>
<dbReference type="RefSeq" id="WP_094437739.1">
    <property type="nucleotide sequence ID" value="NZ_NKDB02000004.1"/>
</dbReference>
<keyword evidence="1" id="KW-0805">Transcription regulation</keyword>
<evidence type="ECO:0000256" key="2">
    <source>
        <dbReference type="ARBA" id="ARBA00023125"/>
    </source>
</evidence>
<dbReference type="InterPro" id="IPR036390">
    <property type="entry name" value="WH_DNA-bd_sf"/>
</dbReference>
<protein>
    <submittedName>
        <fullName evidence="6">IclR family transcriptional regulator</fullName>
    </submittedName>
</protein>
<dbReference type="InterPro" id="IPR036388">
    <property type="entry name" value="WH-like_DNA-bd_sf"/>
</dbReference>
<dbReference type="PROSITE" id="PS51078">
    <property type="entry name" value="ICLR_ED"/>
    <property type="match status" value="1"/>
</dbReference>
<gene>
    <name evidence="6" type="ORF">CE154_018485</name>
</gene>
<reference evidence="6 7" key="1">
    <citation type="submission" date="2018-09" db="EMBL/GenBank/DDBJ databases">
        <title>Genome comparison of Alicycliphilus sp. BQ1, a polyurethanolytic bacterium, with its closest phylogenetic relatives Alicycliphilus denitrificans BC and K601, unable to attack polyurethane.</title>
        <authorList>
            <person name="Loza-Tavera H."/>
            <person name="Lozano L."/>
            <person name="Cevallos M."/>
            <person name="Maya-Lucas O."/>
            <person name="Garcia-Mena J."/>
            <person name="Hernandez J."/>
        </authorList>
    </citation>
    <scope>NUCLEOTIDE SEQUENCE [LARGE SCALE GENOMIC DNA]</scope>
    <source>
        <strain evidence="6 7">BQ1</strain>
    </source>
</reference>
<evidence type="ECO:0000256" key="3">
    <source>
        <dbReference type="ARBA" id="ARBA00023163"/>
    </source>
</evidence>
<dbReference type="GO" id="GO:0003700">
    <property type="term" value="F:DNA-binding transcription factor activity"/>
    <property type="evidence" value="ECO:0007669"/>
    <property type="project" value="TreeGrafter"/>
</dbReference>
<evidence type="ECO:0000259" key="5">
    <source>
        <dbReference type="PROSITE" id="PS51078"/>
    </source>
</evidence>
<evidence type="ECO:0000313" key="6">
    <source>
        <dbReference type="EMBL" id="RKJ95232.1"/>
    </source>
</evidence>
<name>A0A3R7EXW2_9BURK</name>
<feature type="domain" description="HTH iclR-type" evidence="4">
    <location>
        <begin position="21"/>
        <end position="83"/>
    </location>
</feature>
<dbReference type="InterPro" id="IPR014757">
    <property type="entry name" value="Tscrpt_reg_IclR_C"/>
</dbReference>
<dbReference type="SMART" id="SM00346">
    <property type="entry name" value="HTH_ICLR"/>
    <property type="match status" value="1"/>
</dbReference>
<dbReference type="AlphaFoldDB" id="A0A3R7EXW2"/>
<comment type="caution">
    <text evidence="6">The sequence shown here is derived from an EMBL/GenBank/DDBJ whole genome shotgun (WGS) entry which is preliminary data.</text>
</comment>
<dbReference type="Pfam" id="PF01614">
    <property type="entry name" value="IclR_C"/>
    <property type="match status" value="1"/>
</dbReference>
<dbReference type="InterPro" id="IPR050707">
    <property type="entry name" value="HTH_MetabolicPath_Reg"/>
</dbReference>
<evidence type="ECO:0000259" key="4">
    <source>
        <dbReference type="PROSITE" id="PS51077"/>
    </source>
</evidence>
<dbReference type="Gene3D" id="1.10.10.10">
    <property type="entry name" value="Winged helix-like DNA-binding domain superfamily/Winged helix DNA-binding domain"/>
    <property type="match status" value="1"/>
</dbReference>
<evidence type="ECO:0000256" key="1">
    <source>
        <dbReference type="ARBA" id="ARBA00023015"/>
    </source>
</evidence>
<accession>A0A3R7EXW2</accession>
<dbReference type="Pfam" id="PF09339">
    <property type="entry name" value="HTH_IclR"/>
    <property type="match status" value="1"/>
</dbReference>
<dbReference type="SUPFAM" id="SSF55781">
    <property type="entry name" value="GAF domain-like"/>
    <property type="match status" value="1"/>
</dbReference>
<dbReference type="PANTHER" id="PTHR30136:SF33">
    <property type="entry name" value="TRANSCRIPTIONAL REGULATORY PROTEIN"/>
    <property type="match status" value="1"/>
</dbReference>
<keyword evidence="2" id="KW-0238">DNA-binding</keyword>
<dbReference type="InterPro" id="IPR005471">
    <property type="entry name" value="Tscrpt_reg_IclR_N"/>
</dbReference>
<sequence length="271" mass="28826">MQPPPSLLPDCAAAAGGRPVVAPFARALSVLSAFAPGERWLSNGDLVERTGLPASTVTRMTRTLVTLGYLRYAADTRRFCLSPSALTLGYRAAADTEIHRAANQRMRLFAERHQVNVHLSSRDRLDLVVIDSCRTSALPAALQPGIGTRLGLASSAAGWALLASLPEAERDYLLQSAEHHPPHGGAREGQLRRRSREAIGQVRTGGFCVALGESGQPMTMVAAPIQVAGRAPLAVSCMGPASLMGRARSVRELGPALVRMAQEIQLSQGRP</sequence>
<dbReference type="GO" id="GO:0045892">
    <property type="term" value="P:negative regulation of DNA-templated transcription"/>
    <property type="evidence" value="ECO:0007669"/>
    <property type="project" value="TreeGrafter"/>
</dbReference>
<dbReference type="GO" id="GO:0003677">
    <property type="term" value="F:DNA binding"/>
    <property type="evidence" value="ECO:0007669"/>
    <property type="project" value="UniProtKB-KW"/>
</dbReference>
<dbReference type="SUPFAM" id="SSF46785">
    <property type="entry name" value="Winged helix' DNA-binding domain"/>
    <property type="match status" value="1"/>
</dbReference>
<organism evidence="6 7">
    <name type="scientific">Alicycliphilus denitrificans</name>
    <dbReference type="NCBI Taxonomy" id="179636"/>
    <lineage>
        <taxon>Bacteria</taxon>
        <taxon>Pseudomonadati</taxon>
        <taxon>Pseudomonadota</taxon>
        <taxon>Betaproteobacteria</taxon>
        <taxon>Burkholderiales</taxon>
        <taxon>Comamonadaceae</taxon>
        <taxon>Alicycliphilus</taxon>
    </lineage>
</organism>
<dbReference type="Gene3D" id="3.30.450.40">
    <property type="match status" value="1"/>
</dbReference>
<dbReference type="PROSITE" id="PS51077">
    <property type="entry name" value="HTH_ICLR"/>
    <property type="match status" value="1"/>
</dbReference>
<evidence type="ECO:0000313" key="7">
    <source>
        <dbReference type="Proteomes" id="UP000216225"/>
    </source>
</evidence>
<dbReference type="EMBL" id="NKDB02000004">
    <property type="protein sequence ID" value="RKJ95232.1"/>
    <property type="molecule type" value="Genomic_DNA"/>
</dbReference>
<dbReference type="Proteomes" id="UP000216225">
    <property type="component" value="Unassembled WGS sequence"/>
</dbReference>